<sequence>MIGESGPSTQQCSRAGCTAPAQVNVNWRNPRIHGPERVKVWLACAEHEEFLRDYLASRGFPVLVSDLDSPVSMVPDGGAA</sequence>
<evidence type="ECO:0000313" key="2">
    <source>
        <dbReference type="Proteomes" id="UP000231742"/>
    </source>
</evidence>
<dbReference type="OrthoDB" id="5193525at2"/>
<accession>A0A2M9D9P5</accession>
<evidence type="ECO:0008006" key="3">
    <source>
        <dbReference type="Google" id="ProtNLM"/>
    </source>
</evidence>
<comment type="caution">
    <text evidence="1">The sequence shown here is derived from an EMBL/GenBank/DDBJ whole genome shotgun (WGS) entry which is preliminary data.</text>
</comment>
<reference evidence="1 2" key="1">
    <citation type="submission" date="2017-11" db="EMBL/GenBank/DDBJ databases">
        <title>Genomic Encyclopedia of Archaeal and Bacterial Type Strains, Phase II (KMG-II): From Individual Species to Whole Genera.</title>
        <authorList>
            <person name="Goeker M."/>
        </authorList>
    </citation>
    <scope>NUCLEOTIDE SEQUENCE [LARGE SCALE GENOMIC DNA]</scope>
    <source>
        <strain evidence="1 2">DSM 16400</strain>
    </source>
</reference>
<organism evidence="1 2">
    <name type="scientific">Salinibacterium amurskyense</name>
    <dbReference type="NCBI Taxonomy" id="205941"/>
    <lineage>
        <taxon>Bacteria</taxon>
        <taxon>Bacillati</taxon>
        <taxon>Actinomycetota</taxon>
        <taxon>Actinomycetes</taxon>
        <taxon>Micrococcales</taxon>
        <taxon>Microbacteriaceae</taxon>
        <taxon>Salinibacterium</taxon>
    </lineage>
</organism>
<dbReference type="AlphaFoldDB" id="A0A2M9D9P5"/>
<dbReference type="EMBL" id="PGFH01000001">
    <property type="protein sequence ID" value="PJJ82392.1"/>
    <property type="molecule type" value="Genomic_DNA"/>
</dbReference>
<dbReference type="RefSeq" id="WP_100388994.1">
    <property type="nucleotide sequence ID" value="NZ_BMZU01000001.1"/>
</dbReference>
<evidence type="ECO:0000313" key="1">
    <source>
        <dbReference type="EMBL" id="PJJ82392.1"/>
    </source>
</evidence>
<keyword evidence="2" id="KW-1185">Reference proteome</keyword>
<dbReference type="Proteomes" id="UP000231742">
    <property type="component" value="Unassembled WGS sequence"/>
</dbReference>
<gene>
    <name evidence="1" type="ORF">CLV85_1592</name>
</gene>
<name>A0A2M9D9P5_9MICO</name>
<protein>
    <recommendedName>
        <fullName evidence="3">Acetone carboxylase</fullName>
    </recommendedName>
</protein>
<proteinExistence type="predicted"/>